<comment type="caution">
    <text evidence="1">The sequence shown here is derived from an EMBL/GenBank/DDBJ whole genome shotgun (WGS) entry which is preliminary data.</text>
</comment>
<proteinExistence type="predicted"/>
<dbReference type="AlphaFoldDB" id="A0A8X8LHD7"/>
<dbReference type="Pfam" id="PF21983">
    <property type="entry name" value="NikA-like"/>
    <property type="match status" value="1"/>
</dbReference>
<dbReference type="InterPro" id="IPR053842">
    <property type="entry name" value="NikA-like"/>
</dbReference>
<dbReference type="EMBL" id="FNNO01000026">
    <property type="protein sequence ID" value="SDX68478.1"/>
    <property type="molecule type" value="Genomic_DNA"/>
</dbReference>
<dbReference type="Proteomes" id="UP000198711">
    <property type="component" value="Unassembled WGS sequence"/>
</dbReference>
<evidence type="ECO:0000313" key="2">
    <source>
        <dbReference type="Proteomes" id="UP000198711"/>
    </source>
</evidence>
<sequence>METVSKKQKKAGRPVKTIKKEIRACVRFTRHEYFIIREKAAQAGVNASIYIRQTTIQGKIIPRLTADEVQTVRQLIGMSVNINQVAKICHRDGLFEAMQYFEHYRNLIDGLLKKLKS</sequence>
<name>A0A8X8LHD7_9BACT</name>
<protein>
    <submittedName>
        <fullName evidence="1">Mobilisation protein (MobC)</fullName>
    </submittedName>
</protein>
<gene>
    <name evidence="1" type="ORF">SAMN05444410_1261</name>
</gene>
<accession>A0A8X8LHD7</accession>
<organism evidence="1 2">
    <name type="scientific">Hydrobacter penzbergensis</name>
    <dbReference type="NCBI Taxonomy" id="1235997"/>
    <lineage>
        <taxon>Bacteria</taxon>
        <taxon>Pseudomonadati</taxon>
        <taxon>Bacteroidota</taxon>
        <taxon>Chitinophagia</taxon>
        <taxon>Chitinophagales</taxon>
        <taxon>Chitinophagaceae</taxon>
        <taxon>Hydrobacter</taxon>
    </lineage>
</organism>
<reference evidence="1 2" key="1">
    <citation type="submission" date="2016-10" db="EMBL/GenBank/DDBJ databases">
        <authorList>
            <person name="Varghese N."/>
            <person name="Submissions S."/>
        </authorList>
    </citation>
    <scope>NUCLEOTIDE SEQUENCE [LARGE SCALE GENOMIC DNA]</scope>
    <source>
        <strain evidence="1 2">DSM 25353</strain>
    </source>
</reference>
<evidence type="ECO:0000313" key="1">
    <source>
        <dbReference type="EMBL" id="SDX68478.1"/>
    </source>
</evidence>
<keyword evidence="2" id="KW-1185">Reference proteome</keyword>
<dbReference type="RefSeq" id="WP_092727043.1">
    <property type="nucleotide sequence ID" value="NZ_FNNO01000026.1"/>
</dbReference>